<dbReference type="InterPro" id="IPR001845">
    <property type="entry name" value="HTH_ArsR_DNA-bd_dom"/>
</dbReference>
<dbReference type="OrthoDB" id="9790747at2"/>
<dbReference type="Gene3D" id="1.10.10.10">
    <property type="entry name" value="Winged helix-like DNA-binding domain superfamily/Winged helix DNA-binding domain"/>
    <property type="match status" value="1"/>
</dbReference>
<evidence type="ECO:0000259" key="2">
    <source>
        <dbReference type="SMART" id="SM00418"/>
    </source>
</evidence>
<dbReference type="SUPFAM" id="SSF46785">
    <property type="entry name" value="Winged helix' DNA-binding domain"/>
    <property type="match status" value="1"/>
</dbReference>
<feature type="region of interest" description="Disordered" evidence="1">
    <location>
        <begin position="1"/>
        <end position="31"/>
    </location>
</feature>
<dbReference type="InterPro" id="IPR036390">
    <property type="entry name" value="WH_DNA-bd_sf"/>
</dbReference>
<reference evidence="4" key="1">
    <citation type="submission" date="2018-05" db="EMBL/GenBank/DDBJ databases">
        <authorList>
            <person name="Li X."/>
        </authorList>
    </citation>
    <scope>NUCLEOTIDE SEQUENCE [LARGE SCALE GENOMIC DNA]</scope>
    <source>
        <strain evidence="4">LX32</strain>
    </source>
</reference>
<dbReference type="SMART" id="SM00418">
    <property type="entry name" value="HTH_ARSR"/>
    <property type="match status" value="1"/>
</dbReference>
<dbReference type="EMBL" id="QFYQ01000001">
    <property type="protein sequence ID" value="RAK55102.1"/>
    <property type="molecule type" value="Genomic_DNA"/>
</dbReference>
<dbReference type="InterPro" id="IPR036388">
    <property type="entry name" value="WH-like_DNA-bd_sf"/>
</dbReference>
<comment type="caution">
    <text evidence="3">The sequence shown here is derived from an EMBL/GenBank/DDBJ whole genome shotgun (WGS) entry which is preliminary data.</text>
</comment>
<organism evidence="3 4">
    <name type="scientific">Phenylobacterium soli</name>
    <dbReference type="NCBI Taxonomy" id="2170551"/>
    <lineage>
        <taxon>Bacteria</taxon>
        <taxon>Pseudomonadati</taxon>
        <taxon>Pseudomonadota</taxon>
        <taxon>Alphaproteobacteria</taxon>
        <taxon>Caulobacterales</taxon>
        <taxon>Caulobacteraceae</taxon>
        <taxon>Phenylobacterium</taxon>
    </lineage>
</organism>
<evidence type="ECO:0000313" key="4">
    <source>
        <dbReference type="Proteomes" id="UP000249254"/>
    </source>
</evidence>
<dbReference type="PANTHER" id="PTHR38600">
    <property type="entry name" value="TRANSCRIPTIONAL REGULATORY PROTEIN"/>
    <property type="match status" value="1"/>
</dbReference>
<dbReference type="CDD" id="cd00090">
    <property type="entry name" value="HTH_ARSR"/>
    <property type="match status" value="1"/>
</dbReference>
<gene>
    <name evidence="3" type="ORF">DJ017_11505</name>
</gene>
<protein>
    <submittedName>
        <fullName evidence="3">Transcriptional regulator</fullName>
    </submittedName>
</protein>
<keyword evidence="4" id="KW-1185">Reference proteome</keyword>
<dbReference type="PANTHER" id="PTHR38600:SF1">
    <property type="entry name" value="TRANSCRIPTIONAL REGULATORY PROTEIN"/>
    <property type="match status" value="1"/>
</dbReference>
<evidence type="ECO:0000313" key="3">
    <source>
        <dbReference type="EMBL" id="RAK55102.1"/>
    </source>
</evidence>
<dbReference type="AlphaFoldDB" id="A0A328AJP9"/>
<accession>A0A328AJP9</accession>
<proteinExistence type="predicted"/>
<dbReference type="Pfam" id="PF12840">
    <property type="entry name" value="HTH_20"/>
    <property type="match status" value="1"/>
</dbReference>
<name>A0A328AJP9_9CAUL</name>
<sequence>MDDRPDGEGGLARGGRAGQRDQDHGLGVSARPAEIDRTLAALADPYCRRAVELLAEAPRPAGELARELSLAPPAMSRRLKTLRESGLVEETHPAFDARVRIYALRPEPMVHLQRWLAEAERMWSGQLAAFKAHVEKGR</sequence>
<dbReference type="GO" id="GO:0003700">
    <property type="term" value="F:DNA-binding transcription factor activity"/>
    <property type="evidence" value="ECO:0007669"/>
    <property type="project" value="InterPro"/>
</dbReference>
<feature type="domain" description="HTH arsR-type" evidence="2">
    <location>
        <begin position="37"/>
        <end position="121"/>
    </location>
</feature>
<evidence type="ECO:0000256" key="1">
    <source>
        <dbReference type="SAM" id="MobiDB-lite"/>
    </source>
</evidence>
<dbReference type="InterPro" id="IPR011991">
    <property type="entry name" value="ArsR-like_HTH"/>
</dbReference>
<feature type="compositionally biased region" description="Gly residues" evidence="1">
    <location>
        <begin position="8"/>
        <end position="17"/>
    </location>
</feature>
<dbReference type="Proteomes" id="UP000249254">
    <property type="component" value="Unassembled WGS sequence"/>
</dbReference>